<protein>
    <submittedName>
        <fullName evidence="5">NAD(P)-binding protein</fullName>
    </submittedName>
</protein>
<evidence type="ECO:0000313" key="4">
    <source>
        <dbReference type="Proteomes" id="UP000504637"/>
    </source>
</evidence>
<dbReference type="Gene3D" id="3.40.50.720">
    <property type="entry name" value="NAD(P)-binding Rossmann-like Domain"/>
    <property type="match status" value="1"/>
</dbReference>
<gene>
    <name evidence="5" type="ORF">K489DRAFT_410927</name>
</gene>
<keyword evidence="1" id="KW-0521">NADP</keyword>
<evidence type="ECO:0000256" key="2">
    <source>
        <dbReference type="ARBA" id="ARBA00023002"/>
    </source>
</evidence>
<organism evidence="5">
    <name type="scientific">Dissoconium aciculare CBS 342.82</name>
    <dbReference type="NCBI Taxonomy" id="1314786"/>
    <lineage>
        <taxon>Eukaryota</taxon>
        <taxon>Fungi</taxon>
        <taxon>Dikarya</taxon>
        <taxon>Ascomycota</taxon>
        <taxon>Pezizomycotina</taxon>
        <taxon>Dothideomycetes</taxon>
        <taxon>Dothideomycetidae</taxon>
        <taxon>Mycosphaerellales</taxon>
        <taxon>Dissoconiaceae</taxon>
        <taxon>Dissoconium</taxon>
    </lineage>
</organism>
<dbReference type="SUPFAM" id="SSF51735">
    <property type="entry name" value="NAD(P)-binding Rossmann-fold domains"/>
    <property type="match status" value="1"/>
</dbReference>
<reference evidence="5" key="2">
    <citation type="submission" date="2020-04" db="EMBL/GenBank/DDBJ databases">
        <authorList>
            <consortium name="NCBI Genome Project"/>
        </authorList>
    </citation>
    <scope>NUCLEOTIDE SEQUENCE</scope>
    <source>
        <strain evidence="5">CBS 342.82</strain>
    </source>
</reference>
<dbReference type="GeneID" id="54365554"/>
<name>A0A6J3M0B4_9PEZI</name>
<dbReference type="Proteomes" id="UP000504637">
    <property type="component" value="Unplaced"/>
</dbReference>
<dbReference type="InterPro" id="IPR008030">
    <property type="entry name" value="NmrA-like"/>
</dbReference>
<reference evidence="5" key="3">
    <citation type="submission" date="2025-08" db="UniProtKB">
        <authorList>
            <consortium name="RefSeq"/>
        </authorList>
    </citation>
    <scope>IDENTIFICATION</scope>
    <source>
        <strain evidence="5">CBS 342.82</strain>
    </source>
</reference>
<dbReference type="RefSeq" id="XP_033458492.1">
    <property type="nucleotide sequence ID" value="XM_033607755.1"/>
</dbReference>
<reference evidence="5" key="1">
    <citation type="submission" date="2020-01" db="EMBL/GenBank/DDBJ databases">
        <authorList>
            <consortium name="DOE Joint Genome Institute"/>
            <person name="Haridas S."/>
            <person name="Albert R."/>
            <person name="Binder M."/>
            <person name="Bloem J."/>
            <person name="Labutti K."/>
            <person name="Salamov A."/>
            <person name="Andreopoulos B."/>
            <person name="Baker S.E."/>
            <person name="Barry K."/>
            <person name="Bills G."/>
            <person name="Bluhm B.H."/>
            <person name="Cannon C."/>
            <person name="Castanera R."/>
            <person name="Culley D.E."/>
            <person name="Daum C."/>
            <person name="Ezra D."/>
            <person name="Gonzalez J.B."/>
            <person name="Henrissat B."/>
            <person name="Kuo A."/>
            <person name="Liang C."/>
            <person name="Lipzen A."/>
            <person name="Lutzoni F."/>
            <person name="Magnuson J."/>
            <person name="Mondo S."/>
            <person name="Nolan M."/>
            <person name="Ohm R."/>
            <person name="Pangilinan J."/>
            <person name="Park H.-J."/>
            <person name="Ramirez L."/>
            <person name="Alfaro M."/>
            <person name="Sun H."/>
            <person name="Tritt A."/>
            <person name="Yoshinaga Y."/>
            <person name="Zwiers L.-H."/>
            <person name="Turgeon B.G."/>
            <person name="Goodwin S.B."/>
            <person name="Spatafora J.W."/>
            <person name="Crous P.W."/>
            <person name="Grigoriev I.V."/>
        </authorList>
    </citation>
    <scope>NUCLEOTIDE SEQUENCE</scope>
    <source>
        <strain evidence="5">CBS 342.82</strain>
    </source>
</reference>
<proteinExistence type="predicted"/>
<evidence type="ECO:0000313" key="5">
    <source>
        <dbReference type="RefSeq" id="XP_033458492.1"/>
    </source>
</evidence>
<dbReference type="Pfam" id="PF05368">
    <property type="entry name" value="NmrA"/>
    <property type="match status" value="1"/>
</dbReference>
<dbReference type="PANTHER" id="PTHR47706:SF9">
    <property type="entry name" value="NMRA-LIKE DOMAIN-CONTAINING PROTEIN-RELATED"/>
    <property type="match status" value="1"/>
</dbReference>
<dbReference type="OrthoDB" id="419598at2759"/>
<accession>A0A6J3M0B4</accession>
<dbReference type="AlphaFoldDB" id="A0A6J3M0B4"/>
<dbReference type="InterPro" id="IPR051609">
    <property type="entry name" value="NmrA/Isoflavone_reductase-like"/>
</dbReference>
<dbReference type="GO" id="GO:0016491">
    <property type="term" value="F:oxidoreductase activity"/>
    <property type="evidence" value="ECO:0007669"/>
    <property type="project" value="UniProtKB-KW"/>
</dbReference>
<dbReference type="PANTHER" id="PTHR47706">
    <property type="entry name" value="NMRA-LIKE FAMILY PROTEIN"/>
    <property type="match status" value="1"/>
</dbReference>
<sequence>MLVLIAGITGNLGQPLAESLLKRGHQVRGLGRTPDKLKPGLRERLESFITISDYDDLAGLGKGVVGVDAVVCAYAPLQILHLEGQLMLWRAAEKAGVQRFISASWTYDWRKMTVGQHETYDPILMFARQTALTSERLKPVYIFNGVLAETLFAVPGHGNFSPAHNGVWDPATKEMHIWGPKSVVWHWTTEADCAEFTAAILERADAEEVQYWSVCSGEGTLEEIANEYGRIRGCEVKVIEKGDLNALRENAYGARAKGTPTFFWMYIGWFYQLFTVDGTWPLKNLDNGRLGVKTTTLEEFLAQNPTI</sequence>
<feature type="domain" description="NmrA-like" evidence="3">
    <location>
        <begin position="2"/>
        <end position="237"/>
    </location>
</feature>
<dbReference type="InterPro" id="IPR036291">
    <property type="entry name" value="NAD(P)-bd_dom_sf"/>
</dbReference>
<keyword evidence="4" id="KW-1185">Reference proteome</keyword>
<evidence type="ECO:0000259" key="3">
    <source>
        <dbReference type="Pfam" id="PF05368"/>
    </source>
</evidence>
<evidence type="ECO:0000256" key="1">
    <source>
        <dbReference type="ARBA" id="ARBA00022857"/>
    </source>
</evidence>
<keyword evidence="2" id="KW-0560">Oxidoreductase</keyword>